<dbReference type="AlphaFoldDB" id="A0A2K4ZBF2"/>
<name>A0A2K4ZBF2_9FIRM</name>
<dbReference type="EMBL" id="OFSM01000002">
    <property type="protein sequence ID" value="SOY27790.1"/>
    <property type="molecule type" value="Genomic_DNA"/>
</dbReference>
<evidence type="ECO:0000313" key="2">
    <source>
        <dbReference type="Proteomes" id="UP000236311"/>
    </source>
</evidence>
<dbReference type="GO" id="GO:0003677">
    <property type="term" value="F:DNA binding"/>
    <property type="evidence" value="ECO:0007669"/>
    <property type="project" value="InterPro"/>
</dbReference>
<evidence type="ECO:0000313" key="1">
    <source>
        <dbReference type="EMBL" id="SOY27790.1"/>
    </source>
</evidence>
<accession>A0A2K4ZBF2</accession>
<dbReference type="OrthoDB" id="3233490at2"/>
<reference evidence="1 2" key="1">
    <citation type="submission" date="2018-01" db="EMBL/GenBank/DDBJ databases">
        <authorList>
            <person name="Gaut B.S."/>
            <person name="Morton B.R."/>
            <person name="Clegg M.T."/>
            <person name="Duvall M.R."/>
        </authorList>
    </citation>
    <scope>NUCLEOTIDE SEQUENCE [LARGE SCALE GENOMIC DNA]</scope>
    <source>
        <strain evidence="1">GP69</strain>
    </source>
</reference>
<dbReference type="InterPro" id="IPR010982">
    <property type="entry name" value="Lambda_DNA-bd_dom_sf"/>
</dbReference>
<proteinExistence type="predicted"/>
<protein>
    <submittedName>
        <fullName evidence="1">Uncharacterized protein</fullName>
    </submittedName>
</protein>
<organism evidence="1 2">
    <name type="scientific">Acetatifactor muris</name>
    <dbReference type="NCBI Taxonomy" id="879566"/>
    <lineage>
        <taxon>Bacteria</taxon>
        <taxon>Bacillati</taxon>
        <taxon>Bacillota</taxon>
        <taxon>Clostridia</taxon>
        <taxon>Lachnospirales</taxon>
        <taxon>Lachnospiraceae</taxon>
        <taxon>Acetatifactor</taxon>
    </lineage>
</organism>
<gene>
    <name evidence="1" type="ORF">AMURIS_00495</name>
</gene>
<sequence>MNAKTTEELRHELKAATNIEDYLRSNQKNLVRYNLPEYLRSLLSCKKLRKADVVRGSLLSRAYVYQIFSGEKSPSRNTLLALAFGLRLSDEETQVLLKASKNPELYARDERDAIILFALQKGKTIFEANTLLFEHHFHILGIPSE</sequence>
<dbReference type="SUPFAM" id="SSF47413">
    <property type="entry name" value="lambda repressor-like DNA-binding domains"/>
    <property type="match status" value="1"/>
</dbReference>
<dbReference type="Proteomes" id="UP000236311">
    <property type="component" value="Unassembled WGS sequence"/>
</dbReference>
<keyword evidence="2" id="KW-1185">Reference proteome</keyword>